<evidence type="ECO:0000313" key="2">
    <source>
        <dbReference type="Proteomes" id="UP001296993"/>
    </source>
</evidence>
<reference evidence="1 2" key="1">
    <citation type="submission" date="2021-03" db="EMBL/GenBank/DDBJ databases">
        <title>Sequencing the genomes of 1000 actinobacteria strains.</title>
        <authorList>
            <person name="Klenk H.-P."/>
        </authorList>
    </citation>
    <scope>NUCLEOTIDE SEQUENCE [LARGE SCALE GENOMIC DNA]</scope>
    <source>
        <strain evidence="1 2">DSM 15797</strain>
    </source>
</reference>
<comment type="caution">
    <text evidence="1">The sequence shown here is derived from an EMBL/GenBank/DDBJ whole genome shotgun (WGS) entry which is preliminary data.</text>
</comment>
<gene>
    <name evidence="1" type="ORF">JOF47_003175</name>
</gene>
<dbReference type="Proteomes" id="UP001296993">
    <property type="component" value="Unassembled WGS sequence"/>
</dbReference>
<proteinExistence type="predicted"/>
<name>A0ABS4XGR1_9MICC</name>
<sequence>MSFAVVVLGDADGLEGLDDATGLEALALTVGAGLAMAVSLGDWMAEVLPGTGGSAGAQPLKAKPSKPASKTVAWRADLWWRNTLTSWVGIRGHLCPR</sequence>
<organism evidence="1 2">
    <name type="scientific">Paeniglutamicibacter kerguelensis</name>
    <dbReference type="NCBI Taxonomy" id="254788"/>
    <lineage>
        <taxon>Bacteria</taxon>
        <taxon>Bacillati</taxon>
        <taxon>Actinomycetota</taxon>
        <taxon>Actinomycetes</taxon>
        <taxon>Micrococcales</taxon>
        <taxon>Micrococcaceae</taxon>
        <taxon>Paeniglutamicibacter</taxon>
    </lineage>
</organism>
<dbReference type="RefSeq" id="WP_210001884.1">
    <property type="nucleotide sequence ID" value="NZ_BAAAJY010000001.1"/>
</dbReference>
<protein>
    <submittedName>
        <fullName evidence="1">Uncharacterized protein</fullName>
    </submittedName>
</protein>
<evidence type="ECO:0000313" key="1">
    <source>
        <dbReference type="EMBL" id="MBP2387664.1"/>
    </source>
</evidence>
<dbReference type="EMBL" id="JAGIOF010000001">
    <property type="protein sequence ID" value="MBP2387664.1"/>
    <property type="molecule type" value="Genomic_DNA"/>
</dbReference>
<keyword evidence="2" id="KW-1185">Reference proteome</keyword>
<accession>A0ABS4XGR1</accession>